<dbReference type="InterPro" id="IPR036188">
    <property type="entry name" value="FAD/NAD-bd_sf"/>
</dbReference>
<reference evidence="4 5" key="1">
    <citation type="submission" date="2015-10" db="EMBL/GenBank/DDBJ databases">
        <title>Full genome of DAOMC 229536 Phialocephala scopiformis, a fungal endophyte of spruce producing the potent anti-insectan compound rugulosin.</title>
        <authorList>
            <consortium name="DOE Joint Genome Institute"/>
            <person name="Walker A.K."/>
            <person name="Frasz S.L."/>
            <person name="Seifert K.A."/>
            <person name="Miller J.D."/>
            <person name="Mondo S.J."/>
            <person name="Labutti K."/>
            <person name="Lipzen A."/>
            <person name="Dockter R."/>
            <person name="Kennedy M."/>
            <person name="Grigoriev I.V."/>
            <person name="Spatafora J.W."/>
        </authorList>
    </citation>
    <scope>NUCLEOTIDE SEQUENCE [LARGE SCALE GENOMIC DNA]</scope>
    <source>
        <strain evidence="4 5">CBS 120377</strain>
    </source>
</reference>
<dbReference type="OrthoDB" id="3340390at2759"/>
<evidence type="ECO:0000313" key="5">
    <source>
        <dbReference type="Proteomes" id="UP000070700"/>
    </source>
</evidence>
<accession>A0A132B1L5</accession>
<dbReference type="RefSeq" id="XP_018060645.1">
    <property type="nucleotide sequence ID" value="XM_018210306.1"/>
</dbReference>
<keyword evidence="3" id="KW-0503">Monooxygenase</keyword>
<comment type="similarity">
    <text evidence="1">Belongs to the flavin-dependent halogenase family.</text>
</comment>
<dbReference type="GeneID" id="28820032"/>
<gene>
    <name evidence="4" type="ORF">LY89DRAFT_603462</name>
</gene>
<evidence type="ECO:0000256" key="1">
    <source>
        <dbReference type="ARBA" id="ARBA00005706"/>
    </source>
</evidence>
<dbReference type="Pfam" id="PF04820">
    <property type="entry name" value="Trp_halogenase"/>
    <property type="match status" value="2"/>
</dbReference>
<keyword evidence="2" id="KW-0560">Oxidoreductase</keyword>
<organism evidence="4 5">
    <name type="scientific">Mollisia scopiformis</name>
    <name type="common">Conifer needle endophyte fungus</name>
    <name type="synonym">Phialocephala scopiformis</name>
    <dbReference type="NCBI Taxonomy" id="149040"/>
    <lineage>
        <taxon>Eukaryota</taxon>
        <taxon>Fungi</taxon>
        <taxon>Dikarya</taxon>
        <taxon>Ascomycota</taxon>
        <taxon>Pezizomycotina</taxon>
        <taxon>Leotiomycetes</taxon>
        <taxon>Helotiales</taxon>
        <taxon>Mollisiaceae</taxon>
        <taxon>Mollisia</taxon>
    </lineage>
</organism>
<dbReference type="InterPro" id="IPR006905">
    <property type="entry name" value="Flavin_halogenase"/>
</dbReference>
<evidence type="ECO:0000256" key="3">
    <source>
        <dbReference type="ARBA" id="ARBA00023033"/>
    </source>
</evidence>
<dbReference type="GO" id="GO:0004497">
    <property type="term" value="F:monooxygenase activity"/>
    <property type="evidence" value="ECO:0007669"/>
    <property type="project" value="UniProtKB-KW"/>
</dbReference>
<keyword evidence="5" id="KW-1185">Reference proteome</keyword>
<dbReference type="Gene3D" id="3.50.50.60">
    <property type="entry name" value="FAD/NAD(P)-binding domain"/>
    <property type="match status" value="1"/>
</dbReference>
<dbReference type="InParanoid" id="A0A132B1L5"/>
<dbReference type="Proteomes" id="UP000070700">
    <property type="component" value="Unassembled WGS sequence"/>
</dbReference>
<name>A0A132B1L5_MOLSC</name>
<dbReference type="InterPro" id="IPR050816">
    <property type="entry name" value="Flavin-dep_Halogenase_NPB"/>
</dbReference>
<sequence>MSAIPQETSVLVIGGGPAGSYAACALAREGVDVTVLEADIFPRYHVGESMLASLRPFLRFIDLDSTFVNHGFKRKDGAAFKLNQNKREGWTDYVAAGGPEAYTWNVVRSESDDLTFRHAGKMGAHIFDGVKIESIDFSGESDIKVPEGGKVANLGRPVSADWKRKDGTTGTIKFEFLVDASGRVGIVSNKYYKNRKYNQGLKNVAQWGYWENTGVYAEGTRRHNQPFFEALTDASGWAWFIPLHNGTTSVGTVQRQDLQVEKKKAMGSPSPVEFYKESLKLAPTGWDFISKGELVSDIKHASDWSYSASAYSSPYTRIAGDAGCFIDPYFSSGVHLAYAAGLSAAMTIRAVQRGDVDELTAAKWHSNKVAEGYTRFLLVVMSATKQIRGGEQNILSDWDDDGFDLAFDAFRPIIQGTADADVSGKLTHEEVVKTVDFCLEAYKETSPEERKAVLDKVATITEGNKGVIDEKANLESLTEDELKILNHIRAKQMLRFEDTLNLNHYGADAIDGLVPNLKTGKLSLVPEGYNRLSKLEVPTLDLLDQVKEKEPEPIFAAA</sequence>
<dbReference type="KEGG" id="psco:LY89DRAFT_603462"/>
<evidence type="ECO:0000256" key="2">
    <source>
        <dbReference type="ARBA" id="ARBA00023002"/>
    </source>
</evidence>
<dbReference type="AlphaFoldDB" id="A0A132B1L5"/>
<dbReference type="PANTHER" id="PTHR43747">
    <property type="entry name" value="FAD-BINDING PROTEIN"/>
    <property type="match status" value="1"/>
</dbReference>
<proteinExistence type="inferred from homology"/>
<dbReference type="SUPFAM" id="SSF51905">
    <property type="entry name" value="FAD/NAD(P)-binding domain"/>
    <property type="match status" value="1"/>
</dbReference>
<dbReference type="EMBL" id="KQ947448">
    <property type="protein sequence ID" value="KUJ06290.1"/>
    <property type="molecule type" value="Genomic_DNA"/>
</dbReference>
<evidence type="ECO:0000313" key="4">
    <source>
        <dbReference type="EMBL" id="KUJ06290.1"/>
    </source>
</evidence>
<protein>
    <submittedName>
        <fullName evidence="4">FAD/NAD(P)-binding domain-containing protein</fullName>
    </submittedName>
</protein>
<dbReference type="PANTHER" id="PTHR43747:SF5">
    <property type="entry name" value="FAD-BINDING DOMAIN-CONTAINING PROTEIN"/>
    <property type="match status" value="1"/>
</dbReference>